<dbReference type="AlphaFoldDB" id="A0A6V7RDK4"/>
<dbReference type="InterPro" id="IPR001789">
    <property type="entry name" value="Sig_transdc_resp-reg_receiver"/>
</dbReference>
<evidence type="ECO:0000256" key="3">
    <source>
        <dbReference type="ARBA" id="ARBA00023125"/>
    </source>
</evidence>
<evidence type="ECO:0000256" key="4">
    <source>
        <dbReference type="ARBA" id="ARBA00023163"/>
    </source>
</evidence>
<protein>
    <recommendedName>
        <fullName evidence="6">Response regulatory domain-containing protein</fullName>
    </recommendedName>
</protein>
<dbReference type="Gene3D" id="3.30.565.10">
    <property type="entry name" value="Histidine kinase-like ATPase, C-terminal domain"/>
    <property type="match status" value="1"/>
</dbReference>
<keyword evidence="3" id="KW-0238">DNA-binding</keyword>
<dbReference type="RefSeq" id="WP_185125392.1">
    <property type="nucleotide sequence ID" value="NZ_CAJEWD010000006.1"/>
</dbReference>
<dbReference type="InterPro" id="IPR011006">
    <property type="entry name" value="CheY-like_superfamily"/>
</dbReference>
<evidence type="ECO:0000256" key="2">
    <source>
        <dbReference type="ARBA" id="ARBA00023015"/>
    </source>
</evidence>
<dbReference type="SUPFAM" id="SSF52172">
    <property type="entry name" value="CheY-like"/>
    <property type="match status" value="1"/>
</dbReference>
<name>A0A6V7RDK4_9STAP</name>
<dbReference type="EMBL" id="CAJEWD010000006">
    <property type="protein sequence ID" value="CAD2075447.1"/>
    <property type="molecule type" value="Genomic_DNA"/>
</dbReference>
<dbReference type="Proteomes" id="UP000589351">
    <property type="component" value="Unassembled WGS sequence"/>
</dbReference>
<evidence type="ECO:0000256" key="1">
    <source>
        <dbReference type="ARBA" id="ARBA00022553"/>
    </source>
</evidence>
<evidence type="ECO:0000259" key="6">
    <source>
        <dbReference type="PROSITE" id="PS50110"/>
    </source>
</evidence>
<dbReference type="InterPro" id="IPR036890">
    <property type="entry name" value="HATPase_C_sf"/>
</dbReference>
<evidence type="ECO:0000256" key="5">
    <source>
        <dbReference type="PROSITE-ProRule" id="PRU00169"/>
    </source>
</evidence>
<sequence length="155" mass="17554">MNKILIVEDDKDIRELIHLSLSSQNISNIYSARNLPEAKSLLLSDNFQILLLDLNLENENGYQLLKYIDHNEINPDIHIELNDVHDGISLSYEDNGVGIDRNELDYLMTSGGTTKERDEHHGIGFSVIQDAIIFHSGNLTILPTNQGVKFLITLR</sequence>
<feature type="modified residue" description="4-aspartylphosphate" evidence="5">
    <location>
        <position position="53"/>
    </location>
</feature>
<dbReference type="PANTHER" id="PTHR44591">
    <property type="entry name" value="STRESS RESPONSE REGULATOR PROTEIN 1"/>
    <property type="match status" value="1"/>
</dbReference>
<keyword evidence="2" id="KW-0805">Transcription regulation</keyword>
<dbReference type="SUPFAM" id="SSF55874">
    <property type="entry name" value="ATPase domain of HSP90 chaperone/DNA topoisomerase II/histidine kinase"/>
    <property type="match status" value="1"/>
</dbReference>
<proteinExistence type="predicted"/>
<comment type="caution">
    <text evidence="7">The sequence shown here is derived from an EMBL/GenBank/DDBJ whole genome shotgun (WGS) entry which is preliminary data.</text>
</comment>
<dbReference type="Pfam" id="PF00072">
    <property type="entry name" value="Response_reg"/>
    <property type="match status" value="1"/>
</dbReference>
<evidence type="ECO:0000313" key="7">
    <source>
        <dbReference type="EMBL" id="CAD2075447.1"/>
    </source>
</evidence>
<dbReference type="PANTHER" id="PTHR44591:SF3">
    <property type="entry name" value="RESPONSE REGULATORY DOMAIN-CONTAINING PROTEIN"/>
    <property type="match status" value="1"/>
</dbReference>
<dbReference type="GO" id="GO:0000160">
    <property type="term" value="P:phosphorelay signal transduction system"/>
    <property type="evidence" value="ECO:0007669"/>
    <property type="project" value="InterPro"/>
</dbReference>
<dbReference type="InterPro" id="IPR050595">
    <property type="entry name" value="Bact_response_regulator"/>
</dbReference>
<dbReference type="Gene3D" id="3.40.50.2300">
    <property type="match status" value="1"/>
</dbReference>
<evidence type="ECO:0000313" key="8">
    <source>
        <dbReference type="Proteomes" id="UP000589351"/>
    </source>
</evidence>
<accession>A0A6V7RDK4</accession>
<keyword evidence="4" id="KW-0804">Transcription</keyword>
<gene>
    <name evidence="7" type="ORF">JEODO184_00862</name>
</gene>
<dbReference type="SMART" id="SM00448">
    <property type="entry name" value="REC"/>
    <property type="match status" value="1"/>
</dbReference>
<organism evidence="7 8">
    <name type="scientific">Jeotgalicoccus meleagridis</name>
    <dbReference type="NCBI Taxonomy" id="2759181"/>
    <lineage>
        <taxon>Bacteria</taxon>
        <taxon>Bacillati</taxon>
        <taxon>Bacillota</taxon>
        <taxon>Bacilli</taxon>
        <taxon>Bacillales</taxon>
        <taxon>Staphylococcaceae</taxon>
        <taxon>Jeotgalicoccus</taxon>
    </lineage>
</organism>
<keyword evidence="8" id="KW-1185">Reference proteome</keyword>
<reference evidence="7 8" key="1">
    <citation type="submission" date="2020-07" db="EMBL/GenBank/DDBJ databases">
        <authorList>
            <person name="Criscuolo A."/>
        </authorList>
    </citation>
    <scope>NUCLEOTIDE SEQUENCE [LARGE SCALE GENOMIC DNA]</scope>
    <source>
        <strain evidence="7">CIP111649</strain>
    </source>
</reference>
<dbReference type="PROSITE" id="PS50110">
    <property type="entry name" value="RESPONSE_REGULATORY"/>
    <property type="match status" value="1"/>
</dbReference>
<dbReference type="GO" id="GO:0003677">
    <property type="term" value="F:DNA binding"/>
    <property type="evidence" value="ECO:0007669"/>
    <property type="project" value="UniProtKB-KW"/>
</dbReference>
<feature type="domain" description="Response regulatory" evidence="6">
    <location>
        <begin position="3"/>
        <end position="155"/>
    </location>
</feature>
<keyword evidence="1 5" id="KW-0597">Phosphoprotein</keyword>